<protein>
    <recommendedName>
        <fullName evidence="6 7">Thioredoxin</fullName>
    </recommendedName>
</protein>
<dbReference type="InterPro" id="IPR005746">
    <property type="entry name" value="Thioredoxin"/>
</dbReference>
<dbReference type="PROSITE" id="PS00194">
    <property type="entry name" value="THIOREDOXIN_1"/>
    <property type="match status" value="1"/>
</dbReference>
<dbReference type="GO" id="GO:0045454">
    <property type="term" value="P:cell redox homeostasis"/>
    <property type="evidence" value="ECO:0007669"/>
    <property type="project" value="TreeGrafter"/>
</dbReference>
<dbReference type="InterPro" id="IPR036249">
    <property type="entry name" value="Thioredoxin-like_sf"/>
</dbReference>
<evidence type="ECO:0000259" key="10">
    <source>
        <dbReference type="PROSITE" id="PS51352"/>
    </source>
</evidence>
<name>A0AA46ADX3_9AQUI</name>
<sequence length="105" mass="11537">MAGKVVVVNEANWEQEVLNSDIPVLVDFWAPWCGPCRLLAPIIDELAVELEGKAKVAKLNTDENPNIAIKYGIRAIPTVMVFKNGKVVDTRVGVQPKEVLKSLLV</sequence>
<evidence type="ECO:0000256" key="3">
    <source>
        <dbReference type="ARBA" id="ARBA00022982"/>
    </source>
</evidence>
<dbReference type="PRINTS" id="PR00421">
    <property type="entry name" value="THIOREDOXIN"/>
</dbReference>
<feature type="site" description="Contributes to redox potential value" evidence="8">
    <location>
        <position position="35"/>
    </location>
</feature>
<dbReference type="NCBIfam" id="TIGR01068">
    <property type="entry name" value="thioredoxin"/>
    <property type="match status" value="1"/>
</dbReference>
<reference evidence="11" key="1">
    <citation type="submission" date="2017-05" db="EMBL/GenBank/DDBJ databases">
        <authorList>
            <person name="Varghese N."/>
            <person name="Submissions S."/>
        </authorList>
    </citation>
    <scope>NUCLEOTIDE SEQUENCE</scope>
    <source>
        <strain evidence="11">DSM 18763</strain>
    </source>
</reference>
<dbReference type="RefSeq" id="WP_265134138.1">
    <property type="nucleotide sequence ID" value="NZ_FXTX01000006.1"/>
</dbReference>
<keyword evidence="2" id="KW-0813">Transport</keyword>
<evidence type="ECO:0000256" key="7">
    <source>
        <dbReference type="PIRNR" id="PIRNR000077"/>
    </source>
</evidence>
<dbReference type="GO" id="GO:0005829">
    <property type="term" value="C:cytosol"/>
    <property type="evidence" value="ECO:0007669"/>
    <property type="project" value="TreeGrafter"/>
</dbReference>
<feature type="site" description="Contributes to redox potential value" evidence="8">
    <location>
        <position position="34"/>
    </location>
</feature>
<evidence type="ECO:0000256" key="8">
    <source>
        <dbReference type="PIRSR" id="PIRSR000077-1"/>
    </source>
</evidence>
<evidence type="ECO:0000256" key="5">
    <source>
        <dbReference type="ARBA" id="ARBA00023284"/>
    </source>
</evidence>
<keyword evidence="12" id="KW-1185">Reference proteome</keyword>
<dbReference type="PROSITE" id="PS51352">
    <property type="entry name" value="THIOREDOXIN_2"/>
    <property type="match status" value="1"/>
</dbReference>
<dbReference type="PIRSF" id="PIRSF000077">
    <property type="entry name" value="Thioredoxin"/>
    <property type="match status" value="1"/>
</dbReference>
<evidence type="ECO:0000256" key="9">
    <source>
        <dbReference type="PIRSR" id="PIRSR000077-4"/>
    </source>
</evidence>
<feature type="site" description="Deprotonates C-terminal active site Cys" evidence="8">
    <location>
        <position position="27"/>
    </location>
</feature>
<keyword evidence="5 9" id="KW-0676">Redox-active center</keyword>
<keyword evidence="3" id="KW-0249">Electron transport</keyword>
<organism evidence="11 12">
    <name type="scientific">Venenivibrio stagnispumantis</name>
    <dbReference type="NCBI Taxonomy" id="407998"/>
    <lineage>
        <taxon>Bacteria</taxon>
        <taxon>Pseudomonadati</taxon>
        <taxon>Aquificota</taxon>
        <taxon>Aquificia</taxon>
        <taxon>Aquificales</taxon>
        <taxon>Hydrogenothermaceae</taxon>
        <taxon>Venenivibrio</taxon>
    </lineage>
</organism>
<dbReference type="AlphaFoldDB" id="A0AA46ADX3"/>
<dbReference type="Gene3D" id="3.40.30.10">
    <property type="entry name" value="Glutaredoxin"/>
    <property type="match status" value="1"/>
</dbReference>
<feature type="active site" description="Nucleophile" evidence="8">
    <location>
        <position position="36"/>
    </location>
</feature>
<accession>A0AA46ADX3</accession>
<dbReference type="PANTHER" id="PTHR45663:SF11">
    <property type="entry name" value="GEO12009P1"/>
    <property type="match status" value="1"/>
</dbReference>
<evidence type="ECO:0000256" key="6">
    <source>
        <dbReference type="NCBIfam" id="TIGR01068"/>
    </source>
</evidence>
<keyword evidence="4 9" id="KW-1015">Disulfide bond</keyword>
<feature type="active site" description="Nucleophile" evidence="8">
    <location>
        <position position="33"/>
    </location>
</feature>
<dbReference type="SUPFAM" id="SSF52833">
    <property type="entry name" value="Thioredoxin-like"/>
    <property type="match status" value="1"/>
</dbReference>
<feature type="disulfide bond" description="Redox-active" evidence="9">
    <location>
        <begin position="33"/>
        <end position="36"/>
    </location>
</feature>
<evidence type="ECO:0000256" key="4">
    <source>
        <dbReference type="ARBA" id="ARBA00023157"/>
    </source>
</evidence>
<dbReference type="Proteomes" id="UP001157947">
    <property type="component" value="Unassembled WGS sequence"/>
</dbReference>
<evidence type="ECO:0000313" key="12">
    <source>
        <dbReference type="Proteomes" id="UP001157947"/>
    </source>
</evidence>
<dbReference type="PANTHER" id="PTHR45663">
    <property type="entry name" value="GEO12009P1"/>
    <property type="match status" value="1"/>
</dbReference>
<evidence type="ECO:0000256" key="1">
    <source>
        <dbReference type="ARBA" id="ARBA00008987"/>
    </source>
</evidence>
<comment type="similarity">
    <text evidence="1 7">Belongs to the thioredoxin family.</text>
</comment>
<dbReference type="InterPro" id="IPR017937">
    <property type="entry name" value="Thioredoxin_CS"/>
</dbReference>
<dbReference type="FunFam" id="3.40.30.10:FF:000001">
    <property type="entry name" value="Thioredoxin"/>
    <property type="match status" value="1"/>
</dbReference>
<evidence type="ECO:0000313" key="11">
    <source>
        <dbReference type="EMBL" id="SMP08352.1"/>
    </source>
</evidence>
<gene>
    <name evidence="11" type="ORF">SAMN06264868_10617</name>
</gene>
<feature type="domain" description="Thioredoxin" evidence="10">
    <location>
        <begin position="1"/>
        <end position="105"/>
    </location>
</feature>
<evidence type="ECO:0000256" key="2">
    <source>
        <dbReference type="ARBA" id="ARBA00022448"/>
    </source>
</evidence>
<dbReference type="EMBL" id="FXTX01000006">
    <property type="protein sequence ID" value="SMP08352.1"/>
    <property type="molecule type" value="Genomic_DNA"/>
</dbReference>
<dbReference type="InterPro" id="IPR013766">
    <property type="entry name" value="Thioredoxin_domain"/>
</dbReference>
<dbReference type="CDD" id="cd02947">
    <property type="entry name" value="TRX_family"/>
    <property type="match status" value="1"/>
</dbReference>
<dbReference type="Pfam" id="PF00085">
    <property type="entry name" value="Thioredoxin"/>
    <property type="match status" value="1"/>
</dbReference>
<comment type="caution">
    <text evidence="11">The sequence shown here is derived from an EMBL/GenBank/DDBJ whole genome shotgun (WGS) entry which is preliminary data.</text>
</comment>
<proteinExistence type="inferred from homology"/>
<dbReference type="GO" id="GO:0015035">
    <property type="term" value="F:protein-disulfide reductase activity"/>
    <property type="evidence" value="ECO:0007669"/>
    <property type="project" value="UniProtKB-UniRule"/>
</dbReference>